<evidence type="ECO:0000313" key="5">
    <source>
        <dbReference type="Proteomes" id="UP001150569"/>
    </source>
</evidence>
<evidence type="ECO:0000313" key="4">
    <source>
        <dbReference type="EMBL" id="KAJ1929809.1"/>
    </source>
</evidence>
<keyword evidence="2" id="KW-0560">Oxidoreductase</keyword>
<dbReference type="AlphaFoldDB" id="A0A9W8E2D7"/>
<dbReference type="SUPFAM" id="SSF50129">
    <property type="entry name" value="GroES-like"/>
    <property type="match status" value="1"/>
</dbReference>
<evidence type="ECO:0000259" key="3">
    <source>
        <dbReference type="SMART" id="SM00829"/>
    </source>
</evidence>
<dbReference type="Proteomes" id="UP001150569">
    <property type="component" value="Unassembled WGS sequence"/>
</dbReference>
<dbReference type="OrthoDB" id="203908at2759"/>
<dbReference type="SUPFAM" id="SSF51735">
    <property type="entry name" value="NAD(P)-binding Rossmann-fold domains"/>
    <property type="match status" value="1"/>
</dbReference>
<evidence type="ECO:0000256" key="2">
    <source>
        <dbReference type="ARBA" id="ARBA00023002"/>
    </source>
</evidence>
<reference evidence="4" key="1">
    <citation type="submission" date="2022-07" db="EMBL/GenBank/DDBJ databases">
        <title>Phylogenomic reconstructions and comparative analyses of Kickxellomycotina fungi.</title>
        <authorList>
            <person name="Reynolds N.K."/>
            <person name="Stajich J.E."/>
            <person name="Barry K."/>
            <person name="Grigoriev I.V."/>
            <person name="Crous P."/>
            <person name="Smith M.E."/>
        </authorList>
    </citation>
    <scope>NUCLEOTIDE SEQUENCE</scope>
    <source>
        <strain evidence="4">RSA 861</strain>
    </source>
</reference>
<gene>
    <name evidence="4" type="ORF">IWQ60_000838</name>
</gene>
<dbReference type="InterPro" id="IPR020843">
    <property type="entry name" value="ER"/>
</dbReference>
<dbReference type="Pfam" id="PF08240">
    <property type="entry name" value="ADH_N"/>
    <property type="match status" value="1"/>
</dbReference>
<dbReference type="GO" id="GO:0070402">
    <property type="term" value="F:NADPH binding"/>
    <property type="evidence" value="ECO:0007669"/>
    <property type="project" value="TreeGrafter"/>
</dbReference>
<dbReference type="SMART" id="SM00829">
    <property type="entry name" value="PKS_ER"/>
    <property type="match status" value="1"/>
</dbReference>
<sequence length="330" mass="35836">MQAVLVKQPGDSSQLTFGQVGKPEPKPAEILVKIKAIGVNRMDIVQREGRYPVPAGASQILGVEMSGVVESVGTDVTSFRAGDRVFGLMYGGAYAEFAVIDARMAMHIPEGITFEVAAAIPEACITAWQAVKHISKLQNGQDILIHAGASGVSTAAIQIARLVGARRIFTTAGSDKKLEHCRSLGATHTINYKEADFAEVIKRETDGRGVDVLVDYIGANYWQRNLDSLALDGHMVLLGFLSGVQLEKANIGPILFKRLTIQGSTLRSRSVEYQQHLAEAVEKHVMPKIVGGDFKVVVDKVFSWKQVAEAHRYMEGNHNMGKIVLTIGDE</sequence>
<dbReference type="NCBIfam" id="TIGR02824">
    <property type="entry name" value="quinone_pig3"/>
    <property type="match status" value="1"/>
</dbReference>
<dbReference type="InterPro" id="IPR014189">
    <property type="entry name" value="Quinone_OxRdtase_PIG3"/>
</dbReference>
<accession>A0A9W8E2D7</accession>
<dbReference type="Gene3D" id="3.90.180.10">
    <property type="entry name" value="Medium-chain alcohol dehydrogenases, catalytic domain"/>
    <property type="match status" value="1"/>
</dbReference>
<dbReference type="EMBL" id="JANBPT010000023">
    <property type="protein sequence ID" value="KAJ1929809.1"/>
    <property type="molecule type" value="Genomic_DNA"/>
</dbReference>
<feature type="domain" description="Enoyl reductase (ER)" evidence="3">
    <location>
        <begin position="10"/>
        <end position="325"/>
    </location>
</feature>
<dbReference type="PANTHER" id="PTHR48106:SF18">
    <property type="entry name" value="QUINONE OXIDOREDUCTASE PIG3"/>
    <property type="match status" value="1"/>
</dbReference>
<dbReference type="Pfam" id="PF00107">
    <property type="entry name" value="ADH_zinc_N"/>
    <property type="match status" value="1"/>
</dbReference>
<dbReference type="InterPro" id="IPR011032">
    <property type="entry name" value="GroES-like_sf"/>
</dbReference>
<dbReference type="Gene3D" id="3.40.50.720">
    <property type="entry name" value="NAD(P)-binding Rossmann-like Domain"/>
    <property type="match status" value="1"/>
</dbReference>
<evidence type="ECO:0000256" key="1">
    <source>
        <dbReference type="ARBA" id="ARBA00022857"/>
    </source>
</evidence>
<keyword evidence="1" id="KW-0521">NADP</keyword>
<dbReference type="InterPro" id="IPR013154">
    <property type="entry name" value="ADH-like_N"/>
</dbReference>
<protein>
    <recommendedName>
        <fullName evidence="3">Enoyl reductase (ER) domain-containing protein</fullName>
    </recommendedName>
</protein>
<keyword evidence="5" id="KW-1185">Reference proteome</keyword>
<proteinExistence type="predicted"/>
<name>A0A9W8E2D7_9FUNG</name>
<dbReference type="InterPro" id="IPR013149">
    <property type="entry name" value="ADH-like_C"/>
</dbReference>
<dbReference type="InterPro" id="IPR036291">
    <property type="entry name" value="NAD(P)-bd_dom_sf"/>
</dbReference>
<comment type="caution">
    <text evidence="4">The sequence shown here is derived from an EMBL/GenBank/DDBJ whole genome shotgun (WGS) entry which is preliminary data.</text>
</comment>
<dbReference type="CDD" id="cd05276">
    <property type="entry name" value="p53_inducible_oxidoreductase"/>
    <property type="match status" value="1"/>
</dbReference>
<dbReference type="PANTHER" id="PTHR48106">
    <property type="entry name" value="QUINONE OXIDOREDUCTASE PIG3-RELATED"/>
    <property type="match status" value="1"/>
</dbReference>
<dbReference type="GO" id="GO:0016651">
    <property type="term" value="F:oxidoreductase activity, acting on NAD(P)H"/>
    <property type="evidence" value="ECO:0007669"/>
    <property type="project" value="TreeGrafter"/>
</dbReference>
<organism evidence="4 5">
    <name type="scientific">Tieghemiomyces parasiticus</name>
    <dbReference type="NCBI Taxonomy" id="78921"/>
    <lineage>
        <taxon>Eukaryota</taxon>
        <taxon>Fungi</taxon>
        <taxon>Fungi incertae sedis</taxon>
        <taxon>Zoopagomycota</taxon>
        <taxon>Kickxellomycotina</taxon>
        <taxon>Dimargaritomycetes</taxon>
        <taxon>Dimargaritales</taxon>
        <taxon>Dimargaritaceae</taxon>
        <taxon>Tieghemiomyces</taxon>
    </lineage>
</organism>